<evidence type="ECO:0008006" key="4">
    <source>
        <dbReference type="Google" id="ProtNLM"/>
    </source>
</evidence>
<organism evidence="2 3">
    <name type="scientific">Ginsengibacter hankyongi</name>
    <dbReference type="NCBI Taxonomy" id="2607284"/>
    <lineage>
        <taxon>Bacteria</taxon>
        <taxon>Pseudomonadati</taxon>
        <taxon>Bacteroidota</taxon>
        <taxon>Chitinophagia</taxon>
        <taxon>Chitinophagales</taxon>
        <taxon>Chitinophagaceae</taxon>
        <taxon>Ginsengibacter</taxon>
    </lineage>
</organism>
<dbReference type="RefSeq" id="WP_150416489.1">
    <property type="nucleotide sequence ID" value="NZ_VYQF01000008.1"/>
</dbReference>
<dbReference type="InterPro" id="IPR013783">
    <property type="entry name" value="Ig-like_fold"/>
</dbReference>
<dbReference type="Gene3D" id="2.60.40.10">
    <property type="entry name" value="Immunoglobulins"/>
    <property type="match status" value="1"/>
</dbReference>
<proteinExistence type="predicted"/>
<comment type="caution">
    <text evidence="2">The sequence shown here is derived from an EMBL/GenBank/DDBJ whole genome shotgun (WGS) entry which is preliminary data.</text>
</comment>
<dbReference type="EMBL" id="VYQF01000008">
    <property type="protein sequence ID" value="KAA9036366.1"/>
    <property type="molecule type" value="Genomic_DNA"/>
</dbReference>
<gene>
    <name evidence="2" type="ORF">FW778_19245</name>
</gene>
<sequence>MKENFTLKLKCLLFLLNSAIAFDGFNQSAGDFQTKNATGNWSDYTAWNRHNGTSWVPATIGQVPGTTNSVFVQAGHTIAVDNANAVCKDLDVNGDNSSKIAFSVSTAILNVKGNMLLASVTHNCFGIWSAGAKIVFSGSTGQSFTNLSAYSAFLNTEVNKSAGTLSLAGNALSIDGTLTLTSGNLSIGANGTLIINGPLLSTSGTISGTTTSDISITGTTGSSVVLPVSANISLRNITVSGTRTLIMDGSHNINLNGTFTIANGATYDNGGESQVTNSGGTVVVSGKFLNRDKDNFCGTNGALSSSFNPILNAGCTIEFARVGDQSFTVRSDFKNITFSGSGTKTPSSSFTPSGALYITGDAIVDASGHNIGDGTAITDFKMDGGRLILGTGGTQPGMDGSYNLTGGIIEFSGPSGQTIRPKSYQNIEVTGAGVGNSNGNITLNANGTFTVKNSGVFLINDNNITGVGGTQTVTVESGGIFRCGNNQGFNGYTATLYDNSSVGSSISKINLKTGSTVEYMKAGDQPITNANGLTYSNLIIAGTGIKKATGTLTIKGNLTKAGTSIFDHNNGTVLLNGTNQTFAGLTYNNLILTGGTKSASGSSTIIDSIKIIDGTNLSISTNDVITLHSDAIKTARVGQIGTGTITYTGAAKFMVERYIPARRAWRFLSVPTISSTQTIKQAWQEGATSSSSDPKTGYGIQITSDRASWAADGFDALSFSPSVKTYNPVTDTYSGITSTNSPFDPAKGGFMTFIRGDRSATTLGSAVTGTTLRTAGALFTGDQPPVNLIPGQFIPVNNPYASALDLRNISRSNSISYYVWDPKRGGGYGFGGFTTLSWDGSGDYDAVPANTGSYGATNNYIASGQAFFVSGTSGSIRITENAKTAATLPAIPFTPVGVPLQKLRANLHSINANGTFLADGVLISFGNNYSNAVDGMDARKIMNASENLSIKRENIHLVVERRNPLLAGDTIFFHLTGLRQQPYYFEFIPAQLSPKGLDAYLEDCYLAKRTLLNLNDTARINFAVDNNPASAAPGRFRIVFDAAGAALPVTFTNVKAYPENDNIAVEWKVANETGIINYEVERSPGGTMFIPAAVITAQHTAVSNYKWTDEQPVTGYNYYRIKSTGSAGEVQYSKTIKAWAGNSNNGITVYSNPSNNGIIHLQFNSQPAGRYQLGVVDNAGQVIQSAIVQRTNSSGSIETIQLEKSIASGRYLLHIIRPDNTEVNIAIIYEP</sequence>
<evidence type="ECO:0000256" key="1">
    <source>
        <dbReference type="SAM" id="SignalP"/>
    </source>
</evidence>
<name>A0A5J5IFP9_9BACT</name>
<evidence type="ECO:0000313" key="2">
    <source>
        <dbReference type="EMBL" id="KAA9036366.1"/>
    </source>
</evidence>
<keyword evidence="1" id="KW-0732">Signal</keyword>
<reference evidence="2 3" key="1">
    <citation type="submission" date="2019-09" db="EMBL/GenBank/DDBJ databases">
        <title>Draft genome sequence of Ginsengibacter sp. BR5-29.</title>
        <authorList>
            <person name="Im W.-T."/>
        </authorList>
    </citation>
    <scope>NUCLEOTIDE SEQUENCE [LARGE SCALE GENOMIC DNA]</scope>
    <source>
        <strain evidence="2 3">BR5-29</strain>
    </source>
</reference>
<keyword evidence="3" id="KW-1185">Reference proteome</keyword>
<evidence type="ECO:0000313" key="3">
    <source>
        <dbReference type="Proteomes" id="UP000326903"/>
    </source>
</evidence>
<feature type="chain" id="PRO_5023894591" description="Secretion system C-terminal sorting domain-containing protein" evidence="1">
    <location>
        <begin position="22"/>
        <end position="1231"/>
    </location>
</feature>
<accession>A0A5J5IFP9</accession>
<protein>
    <recommendedName>
        <fullName evidence="4">Secretion system C-terminal sorting domain-containing protein</fullName>
    </recommendedName>
</protein>
<dbReference type="Proteomes" id="UP000326903">
    <property type="component" value="Unassembled WGS sequence"/>
</dbReference>
<dbReference type="AlphaFoldDB" id="A0A5J5IFP9"/>
<feature type="signal peptide" evidence="1">
    <location>
        <begin position="1"/>
        <end position="21"/>
    </location>
</feature>